<proteinExistence type="predicted"/>
<dbReference type="AlphaFoldDB" id="A0A1H6VUP9"/>
<dbReference type="InterPro" id="IPR054468">
    <property type="entry name" value="NrSPol-like_HBD"/>
</dbReference>
<dbReference type="Pfam" id="PF22763">
    <property type="entry name" value="NrS1-1_pol-like_HBD"/>
    <property type="match status" value="1"/>
</dbReference>
<dbReference type="Proteomes" id="UP000198888">
    <property type="component" value="Unassembled WGS sequence"/>
</dbReference>
<feature type="compositionally biased region" description="Basic and acidic residues" evidence="1">
    <location>
        <begin position="373"/>
        <end position="396"/>
    </location>
</feature>
<dbReference type="OrthoDB" id="238910at2157"/>
<evidence type="ECO:0000259" key="2">
    <source>
        <dbReference type="Pfam" id="PF22763"/>
    </source>
</evidence>
<name>A0A1H6VUP9_9EURY</name>
<accession>A0A1H6VUP9</accession>
<evidence type="ECO:0000313" key="3">
    <source>
        <dbReference type="EMBL" id="SEJ03745.1"/>
    </source>
</evidence>
<feature type="domain" description="NrS-1 polymerase-like HBD" evidence="2">
    <location>
        <begin position="250"/>
        <end position="314"/>
    </location>
</feature>
<evidence type="ECO:0000313" key="4">
    <source>
        <dbReference type="Proteomes" id="UP000198888"/>
    </source>
</evidence>
<feature type="compositionally biased region" description="Polar residues" evidence="1">
    <location>
        <begin position="317"/>
        <end position="333"/>
    </location>
</feature>
<feature type="region of interest" description="Disordered" evidence="1">
    <location>
        <begin position="179"/>
        <end position="221"/>
    </location>
</feature>
<dbReference type="RefSeq" id="WP_088901729.1">
    <property type="nucleotide sequence ID" value="NZ_CP024845.1"/>
</dbReference>
<feature type="compositionally biased region" description="Polar residues" evidence="1">
    <location>
        <begin position="202"/>
        <end position="212"/>
    </location>
</feature>
<dbReference type="STRING" id="1073996.SAMN05444271_11746"/>
<dbReference type="KEGG" id="hae:halTADL_1257"/>
<feature type="region of interest" description="Disordered" evidence="1">
    <location>
        <begin position="308"/>
        <end position="337"/>
    </location>
</feature>
<organism evidence="3 4">
    <name type="scientific">Halohasta litchfieldiae</name>
    <dbReference type="NCBI Taxonomy" id="1073996"/>
    <lineage>
        <taxon>Archaea</taxon>
        <taxon>Methanobacteriati</taxon>
        <taxon>Methanobacteriota</taxon>
        <taxon>Stenosarchaea group</taxon>
        <taxon>Halobacteria</taxon>
        <taxon>Halobacteriales</taxon>
        <taxon>Haloferacaceae</taxon>
        <taxon>Halohasta</taxon>
    </lineage>
</organism>
<dbReference type="GeneID" id="35002070"/>
<feature type="compositionally biased region" description="Basic and acidic residues" evidence="1">
    <location>
        <begin position="179"/>
        <end position="188"/>
    </location>
</feature>
<sequence>MSNRVLADKTTIPETICEREQWVCWKKTQRDGNTTKIPVTPGGGGFASSTDPETWAGFEIALEYARTGKADGVGFVFTDDDPIVGVDLDDCRDPETGEVDSEAQDIIERLDSYTEISPSGTGYHVLIEGELPEGRNRRGHIELYDRARFFTVTGEHIQETPTHIARRQDALVAIHREYVQRSSSDEKSNSPNRGGSEDQSDTIDSTDATVDNANADLDDEKLLEKARRASNGPKFERLWGGNTGGYESNSEADMALCCLLAFWSGGNQRQMDRLFRQSGLLREKWDEVHFADGSTYGEKTIERAISNTSEFYDPGRGNQSKQSQITSEPSGEATTDVGVVVEESTRSQAYLTEKNRLLAERVDELEATLEQKNERVDALETENQRLKDELTSRDQETQPVLQEDVEESSTDSMWKRTKQRFSRR</sequence>
<protein>
    <recommendedName>
        <fullName evidence="2">NrS-1 polymerase-like HBD domain-containing protein</fullName>
    </recommendedName>
</protein>
<feature type="region of interest" description="Disordered" evidence="1">
    <location>
        <begin position="373"/>
        <end position="424"/>
    </location>
</feature>
<dbReference type="EMBL" id="FNYR01000017">
    <property type="protein sequence ID" value="SEJ03745.1"/>
    <property type="molecule type" value="Genomic_DNA"/>
</dbReference>
<evidence type="ECO:0000256" key="1">
    <source>
        <dbReference type="SAM" id="MobiDB-lite"/>
    </source>
</evidence>
<reference evidence="3 4" key="1">
    <citation type="submission" date="2016-10" db="EMBL/GenBank/DDBJ databases">
        <authorList>
            <person name="de Groot N.N."/>
        </authorList>
    </citation>
    <scope>NUCLEOTIDE SEQUENCE [LARGE SCALE GENOMIC DNA]</scope>
    <source>
        <strain evidence="3 4">DSM 22187</strain>
    </source>
</reference>
<keyword evidence="4" id="KW-1185">Reference proteome</keyword>
<feature type="compositionally biased region" description="Basic residues" evidence="1">
    <location>
        <begin position="415"/>
        <end position="424"/>
    </location>
</feature>
<accession>A0A2H4Q161</accession>
<gene>
    <name evidence="3" type="ORF">SAMN05444271_11746</name>
</gene>